<name>A0A1C5H9K9_9ACTN</name>
<reference evidence="2" key="1">
    <citation type="submission" date="2016-06" db="EMBL/GenBank/DDBJ databases">
        <authorList>
            <person name="Varghese N."/>
            <person name="Submissions Spin"/>
        </authorList>
    </citation>
    <scope>NUCLEOTIDE SEQUENCE [LARGE SCALE GENOMIC DNA]</scope>
    <source>
        <strain evidence="2">DSM 45161</strain>
    </source>
</reference>
<proteinExistence type="predicted"/>
<organism evidence="1 2">
    <name type="scientific">Micromonospora coxensis</name>
    <dbReference type="NCBI Taxonomy" id="356852"/>
    <lineage>
        <taxon>Bacteria</taxon>
        <taxon>Bacillati</taxon>
        <taxon>Actinomycetota</taxon>
        <taxon>Actinomycetes</taxon>
        <taxon>Micromonosporales</taxon>
        <taxon>Micromonosporaceae</taxon>
        <taxon>Micromonospora</taxon>
    </lineage>
</organism>
<dbReference type="SUPFAM" id="SSF49464">
    <property type="entry name" value="Carboxypeptidase regulatory domain-like"/>
    <property type="match status" value="1"/>
</dbReference>
<protein>
    <recommendedName>
        <fullName evidence="3">Carboxypeptidase regulatory-like domain-containing protein</fullName>
    </recommendedName>
</protein>
<sequence>MTDDGRGPIEAATADLAAWLAGAAGAAVPVGPPGDGGAADGLTVWPLELRPARQTQGSAGRQAYRFQVRHLLAAAGPAALPRLDRVLAAAVTAGEPEVLLEAGDPGLWRAFGVPPRPALLIDVPAQVARPASVAPPVLRPLRLRQVGMRRLDGRVVGPEEQPLAAMRVELAGTPYATHTDAAGRFRLDGVPHDPEQPGRPVRLRLVGRGHTHTAEVDPADTDLVIVCAPPAR</sequence>
<gene>
    <name evidence="1" type="ORF">GA0070614_1003</name>
</gene>
<dbReference type="EMBL" id="LT607753">
    <property type="protein sequence ID" value="SCG42698.1"/>
    <property type="molecule type" value="Genomic_DNA"/>
</dbReference>
<keyword evidence="2" id="KW-1185">Reference proteome</keyword>
<dbReference type="RefSeq" id="WP_088974849.1">
    <property type="nucleotide sequence ID" value="NZ_LT607753.1"/>
</dbReference>
<dbReference type="OrthoDB" id="7185404at2"/>
<accession>A0A1C5H9K9</accession>
<dbReference type="Proteomes" id="UP000198215">
    <property type="component" value="Chromosome I"/>
</dbReference>
<evidence type="ECO:0008006" key="3">
    <source>
        <dbReference type="Google" id="ProtNLM"/>
    </source>
</evidence>
<evidence type="ECO:0000313" key="2">
    <source>
        <dbReference type="Proteomes" id="UP000198215"/>
    </source>
</evidence>
<evidence type="ECO:0000313" key="1">
    <source>
        <dbReference type="EMBL" id="SCG42698.1"/>
    </source>
</evidence>
<dbReference type="InterPro" id="IPR008969">
    <property type="entry name" value="CarboxyPept-like_regulatory"/>
</dbReference>
<dbReference type="AlphaFoldDB" id="A0A1C5H9K9"/>